<evidence type="ECO:0000256" key="1">
    <source>
        <dbReference type="SAM" id="SignalP"/>
    </source>
</evidence>
<reference evidence="2" key="2">
    <citation type="submission" date="2020-09" db="EMBL/GenBank/DDBJ databases">
        <authorList>
            <person name="Sun Q."/>
            <person name="Sedlacek I."/>
        </authorList>
    </citation>
    <scope>NUCLEOTIDE SEQUENCE</scope>
    <source>
        <strain evidence="2">CCM 7684</strain>
    </source>
</reference>
<dbReference type="Proteomes" id="UP000602745">
    <property type="component" value="Unassembled WGS sequence"/>
</dbReference>
<accession>A0A8J2VME3</accession>
<feature type="signal peptide" evidence="1">
    <location>
        <begin position="1"/>
        <end position="23"/>
    </location>
</feature>
<comment type="caution">
    <text evidence="2">The sequence shown here is derived from an EMBL/GenBank/DDBJ whole genome shotgun (WGS) entry which is preliminary data.</text>
</comment>
<evidence type="ECO:0000313" key="3">
    <source>
        <dbReference type="Proteomes" id="UP000602745"/>
    </source>
</evidence>
<proteinExistence type="predicted"/>
<evidence type="ECO:0000313" key="2">
    <source>
        <dbReference type="EMBL" id="GGE33097.1"/>
    </source>
</evidence>
<reference evidence="2" key="1">
    <citation type="journal article" date="2014" name="Int. J. Syst. Evol. Microbiol.">
        <title>Complete genome sequence of Corynebacterium casei LMG S-19264T (=DSM 44701T), isolated from a smear-ripened cheese.</title>
        <authorList>
            <consortium name="US DOE Joint Genome Institute (JGI-PGF)"/>
            <person name="Walter F."/>
            <person name="Albersmeier A."/>
            <person name="Kalinowski J."/>
            <person name="Ruckert C."/>
        </authorList>
    </citation>
    <scope>NUCLEOTIDE SEQUENCE</scope>
    <source>
        <strain evidence="2">CCM 7684</strain>
    </source>
</reference>
<organism evidence="2 3">
    <name type="scientific">Agaricicola taiwanensis</name>
    <dbReference type="NCBI Taxonomy" id="591372"/>
    <lineage>
        <taxon>Bacteria</taxon>
        <taxon>Pseudomonadati</taxon>
        <taxon>Pseudomonadota</taxon>
        <taxon>Alphaproteobacteria</taxon>
        <taxon>Rhodobacterales</taxon>
        <taxon>Paracoccaceae</taxon>
        <taxon>Agaricicola</taxon>
    </lineage>
</organism>
<dbReference type="InterPro" id="IPR036465">
    <property type="entry name" value="vWFA_dom_sf"/>
</dbReference>
<dbReference type="RefSeq" id="WP_188408389.1">
    <property type="nucleotide sequence ID" value="NZ_BMCP01000001.1"/>
</dbReference>
<feature type="chain" id="PRO_5035288491" description="DUF1194 domain-containing protein" evidence="1">
    <location>
        <begin position="24"/>
        <end position="270"/>
    </location>
</feature>
<evidence type="ECO:0008006" key="4">
    <source>
        <dbReference type="Google" id="ProtNLM"/>
    </source>
</evidence>
<dbReference type="InterPro" id="IPR010607">
    <property type="entry name" value="DUF1194"/>
</dbReference>
<sequence length="270" mass="29168">MPTWRLVSLIFAGLIAGHQPAIAATEVDLELVLAVDISYSMDPDELNIQREGYISALTSPEVLTAIRDGVLGKIAVTYVEWAGSETQNVVVGWKIIDSPESASAFAAIIGEAPIQRAFRTSISSALVFSSGLFDRNDFEGIRRVIDISGDGPNNQGPIVTGVRDEVLAKGIVINGLPLVFKRPSYSLMDIEDLAAYYTSCVIGGPGAFVIPVSDKSQFSEAIRTKLVLEIAGNRSLQHRDGARVMAAQATTPEVWACTAGERLWRQRYGK</sequence>
<keyword evidence="1" id="KW-0732">Signal</keyword>
<gene>
    <name evidence="2" type="ORF">GCM10007276_07960</name>
</gene>
<name>A0A8J2VME3_9RHOB</name>
<dbReference type="Pfam" id="PF06707">
    <property type="entry name" value="DUF1194"/>
    <property type="match status" value="1"/>
</dbReference>
<dbReference type="AlphaFoldDB" id="A0A8J2VME3"/>
<keyword evidence="3" id="KW-1185">Reference proteome</keyword>
<protein>
    <recommendedName>
        <fullName evidence="4">DUF1194 domain-containing protein</fullName>
    </recommendedName>
</protein>
<dbReference type="SUPFAM" id="SSF53300">
    <property type="entry name" value="vWA-like"/>
    <property type="match status" value="1"/>
</dbReference>
<dbReference type="EMBL" id="BMCP01000001">
    <property type="protein sequence ID" value="GGE33097.1"/>
    <property type="molecule type" value="Genomic_DNA"/>
</dbReference>